<proteinExistence type="predicted"/>
<sequence length="329" mass="38550">MRTIWFVYIGNNEYRDIVFNAYSEVNRYLAENKLPIRLIFHFPVVKIENSKVIVENGEQMTKKLPEQNFHIGGNKDRLMGTVRDIVLELKPGFTITIETDQGKVIAYPLEGIIDILYGWLVKTRHEVSEIYEKYYRKKLLKESREKENKQEEGQDKSLTKETAELKTGESDTKETESLNKERKEEIFEHFYEDDIPDTVIGVVSLPLVTRNPYLDFYEKFLGIQKQISGLNIIVVSASPFYHENKLIFSERLFKAILHELGHAFGLKHCSENCVMNSPSTIEEWDSRIPDFCPKCFLELKRNVEWKANKRDNTSLQRRKENRESPSEDA</sequence>
<comment type="cofactor">
    <cofactor evidence="1">
        <name>Zn(2+)</name>
        <dbReference type="ChEBI" id="CHEBI:29105"/>
    </cofactor>
</comment>
<evidence type="ECO:0000256" key="6">
    <source>
        <dbReference type="ARBA" id="ARBA00023049"/>
    </source>
</evidence>
<dbReference type="GO" id="GO:0046872">
    <property type="term" value="F:metal ion binding"/>
    <property type="evidence" value="ECO:0007669"/>
    <property type="project" value="UniProtKB-KW"/>
</dbReference>
<dbReference type="GO" id="GO:0006508">
    <property type="term" value="P:proteolysis"/>
    <property type="evidence" value="ECO:0007669"/>
    <property type="project" value="UniProtKB-KW"/>
</dbReference>
<dbReference type="EMBL" id="CP006965">
    <property type="protein sequence ID" value="AHF79944.1"/>
    <property type="molecule type" value="Genomic_DNA"/>
</dbReference>
<evidence type="ECO:0000256" key="5">
    <source>
        <dbReference type="ARBA" id="ARBA00022833"/>
    </source>
</evidence>
<dbReference type="Proteomes" id="UP000019027">
    <property type="component" value="Chromosome"/>
</dbReference>
<evidence type="ECO:0000256" key="2">
    <source>
        <dbReference type="ARBA" id="ARBA00022670"/>
    </source>
</evidence>
<organism evidence="8 9">
    <name type="scientific">Thermococcus paralvinellae</name>
    <dbReference type="NCBI Taxonomy" id="582419"/>
    <lineage>
        <taxon>Archaea</taxon>
        <taxon>Methanobacteriati</taxon>
        <taxon>Methanobacteriota</taxon>
        <taxon>Thermococci</taxon>
        <taxon>Thermococcales</taxon>
        <taxon>Thermococcaceae</taxon>
        <taxon>Thermococcus</taxon>
    </lineage>
</organism>
<dbReference type="SUPFAM" id="SSF55486">
    <property type="entry name" value="Metalloproteases ('zincins'), catalytic domain"/>
    <property type="match status" value="1"/>
</dbReference>
<dbReference type="RefSeq" id="WP_051408163.1">
    <property type="nucleotide sequence ID" value="NZ_CP006965.1"/>
</dbReference>
<dbReference type="CDD" id="cd11375">
    <property type="entry name" value="Peptidase_M54"/>
    <property type="match status" value="1"/>
</dbReference>
<evidence type="ECO:0000256" key="1">
    <source>
        <dbReference type="ARBA" id="ARBA00001947"/>
    </source>
</evidence>
<evidence type="ECO:0000313" key="9">
    <source>
        <dbReference type="Proteomes" id="UP000019027"/>
    </source>
</evidence>
<dbReference type="InterPro" id="IPR024079">
    <property type="entry name" value="MetalloPept_cat_dom_sf"/>
</dbReference>
<feature type="region of interest" description="Disordered" evidence="7">
    <location>
        <begin position="310"/>
        <end position="329"/>
    </location>
</feature>
<keyword evidence="2" id="KW-0645">Protease</keyword>
<dbReference type="InterPro" id="IPR012962">
    <property type="entry name" value="Pept_M54_archaemetzincn"/>
</dbReference>
<dbReference type="Gene3D" id="3.40.390.10">
    <property type="entry name" value="Collagenase (Catalytic Domain)"/>
    <property type="match status" value="1"/>
</dbReference>
<dbReference type="PANTHER" id="PTHR15910:SF1">
    <property type="entry name" value="ARCHAEMETZINCIN-2"/>
    <property type="match status" value="1"/>
</dbReference>
<dbReference type="Pfam" id="PF07998">
    <property type="entry name" value="Peptidase_M54"/>
    <property type="match status" value="1"/>
</dbReference>
<evidence type="ECO:0000256" key="4">
    <source>
        <dbReference type="ARBA" id="ARBA00022801"/>
    </source>
</evidence>
<dbReference type="PANTHER" id="PTHR15910">
    <property type="entry name" value="ARCHAEMETZINCIN"/>
    <property type="match status" value="1"/>
</dbReference>
<dbReference type="GeneID" id="25384302"/>
<protein>
    <submittedName>
        <fullName evidence="8">Uncharacterized protein</fullName>
    </submittedName>
</protein>
<reference evidence="8 9" key="1">
    <citation type="journal article" date="2014" name="Int. J. Syst. Evol. Microbiol.">
        <title>Thermococcus paralvinellae sp. nov. and Thermococcus cleftensis sp. nov. of hyperthermophilic heterotrophs from deep-sea hydrothermal vents.</title>
        <authorList>
            <person name="Hensley S.A."/>
            <person name="Jung J.H."/>
            <person name="Park C.S."/>
            <person name="Holden J.F."/>
        </authorList>
    </citation>
    <scope>NUCLEOTIDE SEQUENCE [LARGE SCALE GENOMIC DNA]</scope>
    <source>
        <strain evidence="8 9">ES1</strain>
    </source>
</reference>
<dbReference type="KEGG" id="ths:TES1_0554"/>
<feature type="region of interest" description="Disordered" evidence="7">
    <location>
        <begin position="142"/>
        <end position="178"/>
    </location>
</feature>
<dbReference type="STRING" id="582419.TES1_0554"/>
<keyword evidence="5" id="KW-0862">Zinc</keyword>
<evidence type="ECO:0000256" key="3">
    <source>
        <dbReference type="ARBA" id="ARBA00022723"/>
    </source>
</evidence>
<keyword evidence="3" id="KW-0479">Metal-binding</keyword>
<dbReference type="GO" id="GO:0008237">
    <property type="term" value="F:metallopeptidase activity"/>
    <property type="evidence" value="ECO:0007669"/>
    <property type="project" value="UniProtKB-KW"/>
</dbReference>
<name>W0I1S4_9EURY</name>
<dbReference type="HOGENOM" id="CLU_072985_0_0_2"/>
<keyword evidence="6" id="KW-0482">Metalloprotease</keyword>
<dbReference type="AlphaFoldDB" id="W0I1S4"/>
<keyword evidence="9" id="KW-1185">Reference proteome</keyword>
<evidence type="ECO:0000313" key="8">
    <source>
        <dbReference type="EMBL" id="AHF79944.1"/>
    </source>
</evidence>
<accession>W0I1S4</accession>
<keyword evidence="4" id="KW-0378">Hydrolase</keyword>
<evidence type="ECO:0000256" key="7">
    <source>
        <dbReference type="SAM" id="MobiDB-lite"/>
    </source>
</evidence>
<gene>
    <name evidence="8" type="ORF">TES1_0554</name>
</gene>